<name>A0A6V7S171_PLAVN</name>
<dbReference type="Proteomes" id="UP000515550">
    <property type="component" value="Chromosome PVBDA_08"/>
</dbReference>
<evidence type="ECO:0000313" key="2">
    <source>
        <dbReference type="Proteomes" id="UP000515550"/>
    </source>
</evidence>
<accession>A0A6V7S171</accession>
<dbReference type="VEuPathDB" id="PlasmoDB:PVBDA_0800760"/>
<dbReference type="AlphaFoldDB" id="A0A6V7S171"/>
<protein>
    <submittedName>
        <fullName evidence="1">Uncharacterized protein</fullName>
    </submittedName>
</protein>
<proteinExistence type="predicted"/>
<dbReference type="EMBL" id="LR865386">
    <property type="protein sequence ID" value="CAD2089923.1"/>
    <property type="molecule type" value="Genomic_DNA"/>
</dbReference>
<reference evidence="1 2" key="1">
    <citation type="submission" date="2020-08" db="EMBL/GenBank/DDBJ databases">
        <authorList>
            <person name="Ramaprasad A."/>
        </authorList>
    </citation>
    <scope>NUCLEOTIDE SEQUENCE [LARGE SCALE GENOMIC DNA]</scope>
</reference>
<sequence length="974" mass="115226">MNIDLTDSGYYQNNASSDNIENKKNDNCIELVKEKIFVYKCNICLLVFTCVHIFEHHIIKENHRVKQLDVLKKDKYFNCLRCKYICLSIVKIIKHLELYNHGQNILKKIKKKILYTGKAICECKIKCYSLYSQNQANAENKEAARNKKENYLKLVINDEVNIKRGNKTNDEIEKDRNDSYIYNKFESNKPSIRYIDQNEYHKDNANNIQIYDNLSPFFQKHNTTNKPKIRDDISIKFLSKDIPMHSFPPFYKNISQKNNTINSRNPKNNTMDDIIYDEIRKISTDPYCINNKSYNICDEKIEPQKIITKGNIIASTTSNSSSSENTAGEENNFGSILIDTEKMNDFNNNWPDLQKSEDQRNKKKIHRKSDDINHNILLDIYSNNSDFRKAKTFHHFSLNSCNEKKEHEIDDTFENNTIPLREDANIISDDNSKITKEKIDSFRHKNNIDNYQWGMINWDLCRNIEKTNLYESSQNIKKKNNDRNNNDIKNYNSRHSIPSTFKRGENENKIYRNFDSVKSPNEKKLLSIFIPDLVSNILGKNDEEKQNETSSYFSNISKNVTDYDILNMQPPQNKKASFTKLSNINNSDLHTQNNDCKIKSRNDDAYNKKNEKVKENITSQTSKIREHLSENYNKTNNKHEDNHTIFPNINPEHFSKIQYCDMILNDNDNIHSKIINYDDAESDKCGSNFICKKINKIYDNLSCYETFQNELAMNMHYADENLNFSPQFNQSIEMEKYKHINMKNKQQMKNNIDRDENNSVFYRDNDNNPISITNVGEKNDELLNIYHSLNANKINDTEYRLKNKTKRSRASNMNDFSFLECINKDDQNKINSNTFWEFINYYSNNNIHDEHDNKRNINFFKQTEDDSWDTFTNNRKDSSEVSYNDDTMPDWIGKEVNSNNSDRTLDEQHQWKQQTNYNNIYAKDEKKCTHIFNPKDDEEISWDNSDKKPNHHIDYGHWINANEKDKLGMKNKKY</sequence>
<organism evidence="1 2">
    <name type="scientific">Plasmodium vinckei brucechwatti</name>
    <dbReference type="NCBI Taxonomy" id="119398"/>
    <lineage>
        <taxon>Eukaryota</taxon>
        <taxon>Sar</taxon>
        <taxon>Alveolata</taxon>
        <taxon>Apicomplexa</taxon>
        <taxon>Aconoidasida</taxon>
        <taxon>Haemosporida</taxon>
        <taxon>Plasmodiidae</taxon>
        <taxon>Plasmodium</taxon>
        <taxon>Plasmodium (Vinckeia)</taxon>
    </lineage>
</organism>
<evidence type="ECO:0000313" key="1">
    <source>
        <dbReference type="EMBL" id="CAD2089923.1"/>
    </source>
</evidence>
<gene>
    <name evidence="1" type="ORF">PVBDA_0800760</name>
</gene>